<name>A0A246FK14_9BACT</name>
<evidence type="ECO:0000313" key="1">
    <source>
        <dbReference type="EMBL" id="OWP62915.1"/>
    </source>
</evidence>
<dbReference type="AlphaFoldDB" id="A0A246FK14"/>
<evidence type="ECO:0000313" key="2">
    <source>
        <dbReference type="Proteomes" id="UP000197277"/>
    </source>
</evidence>
<dbReference type="EMBL" id="NIRR01000018">
    <property type="protein sequence ID" value="OWP62915.1"/>
    <property type="molecule type" value="Genomic_DNA"/>
</dbReference>
<reference evidence="1 2" key="1">
    <citation type="submission" date="2017-06" db="EMBL/GenBank/DDBJ databases">
        <title>Hymenobacter amundsenii sp. nov. isolated from regoliths in Antarctica.</title>
        <authorList>
            <person name="Sedlacek I."/>
            <person name="Kralova S."/>
            <person name="Pantucek R."/>
            <person name="Svec P."/>
            <person name="Holochova P."/>
            <person name="Stankova E."/>
            <person name="Vrbovska V."/>
            <person name="Busse H.-J."/>
        </authorList>
    </citation>
    <scope>NUCLEOTIDE SEQUENCE [LARGE SCALE GENOMIC DNA]</scope>
    <source>
        <strain evidence="1 2">CCM 8682</strain>
    </source>
</reference>
<proteinExistence type="predicted"/>
<dbReference type="Proteomes" id="UP000197277">
    <property type="component" value="Unassembled WGS sequence"/>
</dbReference>
<accession>A0A246FK14</accession>
<keyword evidence="2" id="KW-1185">Reference proteome</keyword>
<dbReference type="RefSeq" id="WP_088464678.1">
    <property type="nucleotide sequence ID" value="NZ_NIRR01000018.1"/>
</dbReference>
<protein>
    <submittedName>
        <fullName evidence="1">Uncharacterized protein</fullName>
    </submittedName>
</protein>
<organism evidence="1 2">
    <name type="scientific">Hymenobacter amundsenii</name>
    <dbReference type="NCBI Taxonomy" id="2006685"/>
    <lineage>
        <taxon>Bacteria</taxon>
        <taxon>Pseudomonadati</taxon>
        <taxon>Bacteroidota</taxon>
        <taxon>Cytophagia</taxon>
        <taxon>Cytophagales</taxon>
        <taxon>Hymenobacteraceae</taxon>
        <taxon>Hymenobacter</taxon>
    </lineage>
</organism>
<sequence>MKKTFCRPISLTGLNGKRIRVSGFERGSALCALTSSQPVKLAAPQPIVGYCRHAGNLLVYVAGSMPAQLRSAVQEDYTHEEVLLLPLPAGIREIDLTDCRREFRVMVPPLSLAA</sequence>
<comment type="caution">
    <text evidence="1">The sequence shown here is derived from an EMBL/GenBank/DDBJ whole genome shotgun (WGS) entry which is preliminary data.</text>
</comment>
<gene>
    <name evidence="1" type="ORF">CDA63_11900</name>
</gene>
<dbReference type="OrthoDB" id="883407at2"/>